<dbReference type="InterPro" id="IPR050908">
    <property type="entry name" value="SmbC-like"/>
</dbReference>
<keyword evidence="3" id="KW-1185">Reference proteome</keyword>
<dbReference type="InterPro" id="IPR029442">
    <property type="entry name" value="GyrI-like"/>
</dbReference>
<evidence type="ECO:0000313" key="2">
    <source>
        <dbReference type="EMBL" id="SDC66366.1"/>
    </source>
</evidence>
<dbReference type="RefSeq" id="WP_090776538.1">
    <property type="nucleotide sequence ID" value="NZ_FMYM01000012.1"/>
</dbReference>
<dbReference type="OrthoDB" id="5337216at2"/>
<dbReference type="SUPFAM" id="SSF55136">
    <property type="entry name" value="Probable bacterial effector-binding domain"/>
    <property type="match status" value="1"/>
</dbReference>
<dbReference type="Proteomes" id="UP000242662">
    <property type="component" value="Unassembled WGS sequence"/>
</dbReference>
<dbReference type="PANTHER" id="PTHR40055">
    <property type="entry name" value="TRANSCRIPTIONAL REGULATOR YGIV-RELATED"/>
    <property type="match status" value="1"/>
</dbReference>
<protein>
    <submittedName>
        <fullName evidence="2">DNA gyrase inhibitor GyrI</fullName>
    </submittedName>
</protein>
<dbReference type="Pfam" id="PF06445">
    <property type="entry name" value="GyrI-like"/>
    <property type="match status" value="1"/>
</dbReference>
<dbReference type="InterPro" id="IPR010499">
    <property type="entry name" value="AraC_E-bd"/>
</dbReference>
<dbReference type="EMBL" id="FMYM01000012">
    <property type="protein sequence ID" value="SDC66366.1"/>
    <property type="molecule type" value="Genomic_DNA"/>
</dbReference>
<accession>A0A1G6NGA5</accession>
<dbReference type="AlphaFoldDB" id="A0A1G6NGA5"/>
<dbReference type="STRING" id="1464122.SAMN05421737_11261"/>
<sequence length="163" mass="18512">MDRNIEVLPLYHIAYIRQIGPYGPSNMKAIAQIKEWAQEKNLLTGSAIILGIARDNAKVTPPQKCRYDACIVLEHDHQIDHSLLYDELPGGQYMVFTLEHTATAVQEAWCNMFQVIEDNGYGIDDKPILERYTGEMIRQNKCEICVPVKPIQSPEKSYPSHPG</sequence>
<reference evidence="3" key="1">
    <citation type="submission" date="2016-09" db="EMBL/GenBank/DDBJ databases">
        <authorList>
            <person name="Varghese N."/>
            <person name="Submissions S."/>
        </authorList>
    </citation>
    <scope>NUCLEOTIDE SEQUENCE [LARGE SCALE GENOMIC DNA]</scope>
    <source>
        <strain evidence="3">25nlg</strain>
    </source>
</reference>
<feature type="domain" description="AraC effector-binding" evidence="1">
    <location>
        <begin position="1"/>
        <end position="149"/>
    </location>
</feature>
<dbReference type="SMART" id="SM00871">
    <property type="entry name" value="AraC_E_bind"/>
    <property type="match status" value="1"/>
</dbReference>
<proteinExistence type="predicted"/>
<name>A0A1G6NGA5_9BACI</name>
<evidence type="ECO:0000259" key="1">
    <source>
        <dbReference type="SMART" id="SM00871"/>
    </source>
</evidence>
<gene>
    <name evidence="2" type="ORF">SAMN05421737_11261</name>
</gene>
<organism evidence="2 3">
    <name type="scientific">Shouchella lonarensis</name>
    <dbReference type="NCBI Taxonomy" id="1464122"/>
    <lineage>
        <taxon>Bacteria</taxon>
        <taxon>Bacillati</taxon>
        <taxon>Bacillota</taxon>
        <taxon>Bacilli</taxon>
        <taxon>Bacillales</taxon>
        <taxon>Bacillaceae</taxon>
        <taxon>Shouchella</taxon>
    </lineage>
</organism>
<dbReference type="InterPro" id="IPR011256">
    <property type="entry name" value="Reg_factor_effector_dom_sf"/>
</dbReference>
<evidence type="ECO:0000313" key="3">
    <source>
        <dbReference type="Proteomes" id="UP000242662"/>
    </source>
</evidence>
<dbReference type="Gene3D" id="3.20.80.10">
    <property type="entry name" value="Regulatory factor, effector binding domain"/>
    <property type="match status" value="1"/>
</dbReference>
<dbReference type="PANTHER" id="PTHR40055:SF1">
    <property type="entry name" value="TRANSCRIPTIONAL REGULATOR YGIV-RELATED"/>
    <property type="match status" value="1"/>
</dbReference>